<dbReference type="AlphaFoldDB" id="A0A2K9PN08"/>
<evidence type="ECO:0000259" key="3">
    <source>
        <dbReference type="PROSITE" id="PS51747"/>
    </source>
</evidence>
<evidence type="ECO:0000313" key="4">
    <source>
        <dbReference type="EMBL" id="AUP78441.1"/>
    </source>
</evidence>
<keyword evidence="1" id="KW-0479">Metal-binding</keyword>
<dbReference type="PROSITE" id="PS00903">
    <property type="entry name" value="CYT_DCMP_DEAMINASES_1"/>
    <property type="match status" value="1"/>
</dbReference>
<evidence type="ECO:0000256" key="2">
    <source>
        <dbReference type="ARBA" id="ARBA00022833"/>
    </source>
</evidence>
<dbReference type="InterPro" id="IPR002125">
    <property type="entry name" value="CMP_dCMP_dom"/>
</dbReference>
<keyword evidence="2" id="KW-0862">Zinc</keyword>
<dbReference type="GO" id="GO:0008835">
    <property type="term" value="F:diaminohydroxyphosphoribosylaminopyrimidine deaminase activity"/>
    <property type="evidence" value="ECO:0007669"/>
    <property type="project" value="TreeGrafter"/>
</dbReference>
<protein>
    <recommendedName>
        <fullName evidence="3">CMP/dCMP-type deaminase domain-containing protein</fullName>
    </recommendedName>
</protein>
<dbReference type="Proteomes" id="UP000235826">
    <property type="component" value="Chromosome"/>
</dbReference>
<dbReference type="Gene3D" id="3.40.140.10">
    <property type="entry name" value="Cytidine Deaminase, domain 2"/>
    <property type="match status" value="1"/>
</dbReference>
<dbReference type="Pfam" id="PF00383">
    <property type="entry name" value="dCMP_cyt_deam_1"/>
    <property type="match status" value="1"/>
</dbReference>
<dbReference type="RefSeq" id="WP_102755097.1">
    <property type="nucleotide sequence ID" value="NZ_CP025791.1"/>
</dbReference>
<dbReference type="GO" id="GO:0008270">
    <property type="term" value="F:zinc ion binding"/>
    <property type="evidence" value="ECO:0007669"/>
    <property type="project" value="InterPro"/>
</dbReference>
<dbReference type="InterPro" id="IPR016193">
    <property type="entry name" value="Cytidine_deaminase-like"/>
</dbReference>
<evidence type="ECO:0000256" key="1">
    <source>
        <dbReference type="ARBA" id="ARBA00022723"/>
    </source>
</evidence>
<dbReference type="EMBL" id="CP025791">
    <property type="protein sequence ID" value="AUP78441.1"/>
    <property type="molecule type" value="Genomic_DNA"/>
</dbReference>
<dbReference type="PANTHER" id="PTHR11079:SF162">
    <property type="entry name" value="RIBOFLAVIN BIOSYNTHESIS PROTEIN PYRD, CHLOROPLASTIC"/>
    <property type="match status" value="1"/>
</dbReference>
<name>A0A2K9PN08_9FLAO</name>
<dbReference type="InterPro" id="IPR016192">
    <property type="entry name" value="APOBEC/CMP_deaminase_Zn-bd"/>
</dbReference>
<dbReference type="PROSITE" id="PS51747">
    <property type="entry name" value="CYT_DCMP_DEAMINASES_2"/>
    <property type="match status" value="1"/>
</dbReference>
<proteinExistence type="predicted"/>
<accession>A0A2K9PN08</accession>
<gene>
    <name evidence="4" type="ORF">C1H87_06845</name>
</gene>
<dbReference type="PANTHER" id="PTHR11079">
    <property type="entry name" value="CYTOSINE DEAMINASE FAMILY MEMBER"/>
    <property type="match status" value="1"/>
</dbReference>
<organism evidence="4 5">
    <name type="scientific">Flavivirga eckloniae</name>
    <dbReference type="NCBI Taxonomy" id="1803846"/>
    <lineage>
        <taxon>Bacteria</taxon>
        <taxon>Pseudomonadati</taxon>
        <taxon>Bacteroidota</taxon>
        <taxon>Flavobacteriia</taxon>
        <taxon>Flavobacteriales</taxon>
        <taxon>Flavobacteriaceae</taxon>
        <taxon>Flavivirga</taxon>
    </lineage>
</organism>
<dbReference type="SUPFAM" id="SSF53927">
    <property type="entry name" value="Cytidine deaminase-like"/>
    <property type="match status" value="1"/>
</dbReference>
<keyword evidence="5" id="KW-1185">Reference proteome</keyword>
<dbReference type="OrthoDB" id="9802676at2"/>
<feature type="domain" description="CMP/dCMP-type deaminase" evidence="3">
    <location>
        <begin position="22"/>
        <end position="137"/>
    </location>
</feature>
<evidence type="ECO:0000313" key="5">
    <source>
        <dbReference type="Proteomes" id="UP000235826"/>
    </source>
</evidence>
<dbReference type="KEGG" id="fek:C1H87_06845"/>
<reference evidence="4 5" key="1">
    <citation type="submission" date="2018-01" db="EMBL/GenBank/DDBJ databases">
        <title>Complete genome sequence of Flavivirga eckloniae ECD14 isolated from seaweed Ecklonia cava.</title>
        <authorList>
            <person name="Lee J.H."/>
            <person name="Baik K.S."/>
            <person name="Seong C.N."/>
        </authorList>
    </citation>
    <scope>NUCLEOTIDE SEQUENCE [LARGE SCALE GENOMIC DNA]</scope>
    <source>
        <strain evidence="4 5">ECD14</strain>
    </source>
</reference>
<sequence>MSDKKESKIKISKTSESIELDEIHSLLSYSIVQKFWENDDRNGRGYNVGVILVDENKNIVDWDINSVNKTENSTQHGEMRLISRYLDKDELYSLKGYTMYPTLEPCAMCAGMMTMTNVYRTVNGQMDYFYSKALERLSIDTRECGGYPPYPRTVISEISPSSISTRLDAEYKQYTNAGNKPIITKFLSTYKAKTIYDDAFNQFINFKCKFPENKTKYENAIKFYNSLPESI</sequence>